<feature type="domain" description="OmpR/PhoB-type" evidence="4">
    <location>
        <begin position="78"/>
        <end position="175"/>
    </location>
</feature>
<dbReference type="AlphaFoldDB" id="A0A2W5MYA3"/>
<dbReference type="Gene3D" id="3.40.50.10070">
    <property type="entry name" value="TolB, N-terminal domain"/>
    <property type="match status" value="1"/>
</dbReference>
<protein>
    <submittedName>
        <fullName evidence="5">Adenylate/guanylate cyclase domain-containing protein</fullName>
    </submittedName>
</protein>
<organism evidence="5 6">
    <name type="scientific">Rhodovulum sulfidophilum</name>
    <name type="common">Rhodobacter sulfidophilus</name>
    <dbReference type="NCBI Taxonomy" id="35806"/>
    <lineage>
        <taxon>Bacteria</taxon>
        <taxon>Pseudomonadati</taxon>
        <taxon>Pseudomonadota</taxon>
        <taxon>Alphaproteobacteria</taxon>
        <taxon>Rhodobacterales</taxon>
        <taxon>Paracoccaceae</taxon>
        <taxon>Rhodovulum</taxon>
    </lineage>
</organism>
<sequence>MLLGCDDAAEMCPPTPTRGSRPPPALSSDGTPMECRNRPIRGAIPRIRLGALPWRAYHRESRNSSRNRKMTATIAPLNSIVHLGAARVDLDAERVVGPDGQEATLRPQSFAVLRLLIARTGRLVTKDELQAAVWPGVIVTDDSLVQCIGEIRRALGDDARALVETVPRRGYRLVAAPRPARPVTWREGRAAAFGATLVLLALGIGAWRTMGANESPSHIPVVAVLPFDSMAGETEAYLGSGITEDVISMLARTPDVAVIARSSSFAYGDAPRDIREIGAALGADYLLEGSVRREGDKLRVVAQLEDTETGQHVWADRFDRAGADPWALVDEISGRIIFALAGENGEIKRAQFREAWGKDATSLGEYDYFLRGLDIYMNGDGPADIARADAIWQEGLAKYPDSALLRTKMAWGHWTAAWWYWDDLDHNFSEAGRLVTEALARDNLSPEVRRSAHWLNAFVQMQRGNYANGVEEAKRTIALAPYDARVLRQLTDVLIADGEYEMALEWLARAEPREPGREDEYILQRALIHRLSGRYDEALAEYAKVPEPDVYPRLSRAIALVELGRIEEARAVVRGALAEKPDFTQATWREGSFHSDPAILAGEISALARAGLPES</sequence>
<dbReference type="Pfam" id="PF00486">
    <property type="entry name" value="Trans_reg_C"/>
    <property type="match status" value="1"/>
</dbReference>
<dbReference type="GO" id="GO:0006355">
    <property type="term" value="P:regulation of DNA-templated transcription"/>
    <property type="evidence" value="ECO:0007669"/>
    <property type="project" value="InterPro"/>
</dbReference>
<reference evidence="5 6" key="1">
    <citation type="submission" date="2017-08" db="EMBL/GenBank/DDBJ databases">
        <title>Infants hospitalized years apart are colonized by the same room-sourced microbial strains.</title>
        <authorList>
            <person name="Brooks B."/>
            <person name="Olm M.R."/>
            <person name="Firek B.A."/>
            <person name="Baker R."/>
            <person name="Thomas B.C."/>
            <person name="Morowitz M.J."/>
            <person name="Banfield J.F."/>
        </authorList>
    </citation>
    <scope>NUCLEOTIDE SEQUENCE [LARGE SCALE GENOMIC DNA]</scope>
    <source>
        <strain evidence="5">S2_005_002_R2_34</strain>
    </source>
</reference>
<dbReference type="InterPro" id="IPR036388">
    <property type="entry name" value="WH-like_DNA-bd_sf"/>
</dbReference>
<dbReference type="Gene3D" id="1.10.10.10">
    <property type="entry name" value="Winged helix-like DNA-binding domain superfamily/Winged helix DNA-binding domain"/>
    <property type="match status" value="1"/>
</dbReference>
<dbReference type="CDD" id="cd00383">
    <property type="entry name" value="trans_reg_C"/>
    <property type="match status" value="1"/>
</dbReference>
<gene>
    <name evidence="5" type="ORF">DI556_20890</name>
</gene>
<dbReference type="InterPro" id="IPR016032">
    <property type="entry name" value="Sig_transdc_resp-reg_C-effctor"/>
</dbReference>
<accession>A0A2W5MYA3</accession>
<feature type="compositionally biased region" description="Pro residues" evidence="3">
    <location>
        <begin position="13"/>
        <end position="25"/>
    </location>
</feature>
<dbReference type="InterPro" id="IPR001867">
    <property type="entry name" value="OmpR/PhoB-type_DNA-bd"/>
</dbReference>
<dbReference type="InterPro" id="IPR011990">
    <property type="entry name" value="TPR-like_helical_dom_sf"/>
</dbReference>
<comment type="caution">
    <text evidence="5">The sequence shown here is derived from an EMBL/GenBank/DDBJ whole genome shotgun (WGS) entry which is preliminary data.</text>
</comment>
<evidence type="ECO:0000313" key="6">
    <source>
        <dbReference type="Proteomes" id="UP000249185"/>
    </source>
</evidence>
<feature type="region of interest" description="Disordered" evidence="3">
    <location>
        <begin position="1"/>
        <end position="37"/>
    </location>
</feature>
<proteinExistence type="predicted"/>
<dbReference type="PROSITE" id="PS51755">
    <property type="entry name" value="OMPR_PHOB"/>
    <property type="match status" value="1"/>
</dbReference>
<dbReference type="SUPFAM" id="SSF52964">
    <property type="entry name" value="TolB, N-terminal domain"/>
    <property type="match status" value="1"/>
</dbReference>
<dbReference type="Proteomes" id="UP000249185">
    <property type="component" value="Unassembled WGS sequence"/>
</dbReference>
<dbReference type="SMART" id="SM00862">
    <property type="entry name" value="Trans_reg_C"/>
    <property type="match status" value="1"/>
</dbReference>
<evidence type="ECO:0000259" key="4">
    <source>
        <dbReference type="PROSITE" id="PS51755"/>
    </source>
</evidence>
<evidence type="ECO:0000313" key="5">
    <source>
        <dbReference type="EMBL" id="PZQ46241.1"/>
    </source>
</evidence>
<dbReference type="SUPFAM" id="SSF46894">
    <property type="entry name" value="C-terminal effector domain of the bipartite response regulators"/>
    <property type="match status" value="1"/>
</dbReference>
<dbReference type="GO" id="GO:0000160">
    <property type="term" value="P:phosphorelay signal transduction system"/>
    <property type="evidence" value="ECO:0007669"/>
    <property type="project" value="InterPro"/>
</dbReference>
<evidence type="ECO:0000256" key="3">
    <source>
        <dbReference type="SAM" id="MobiDB-lite"/>
    </source>
</evidence>
<dbReference type="SUPFAM" id="SSF48452">
    <property type="entry name" value="TPR-like"/>
    <property type="match status" value="1"/>
</dbReference>
<dbReference type="Gene3D" id="1.25.40.10">
    <property type="entry name" value="Tetratricopeptide repeat domain"/>
    <property type="match status" value="1"/>
</dbReference>
<keyword evidence="1 2" id="KW-0238">DNA-binding</keyword>
<feature type="DNA-binding region" description="OmpR/PhoB-type" evidence="2">
    <location>
        <begin position="78"/>
        <end position="175"/>
    </location>
</feature>
<dbReference type="GO" id="GO:0003677">
    <property type="term" value="F:DNA binding"/>
    <property type="evidence" value="ECO:0007669"/>
    <property type="project" value="UniProtKB-UniRule"/>
</dbReference>
<evidence type="ECO:0000256" key="1">
    <source>
        <dbReference type="ARBA" id="ARBA00023125"/>
    </source>
</evidence>
<evidence type="ECO:0000256" key="2">
    <source>
        <dbReference type="PROSITE-ProRule" id="PRU01091"/>
    </source>
</evidence>
<name>A0A2W5MYA3_RHOSU</name>
<dbReference type="EMBL" id="QFPW01000028">
    <property type="protein sequence ID" value="PZQ46241.1"/>
    <property type="molecule type" value="Genomic_DNA"/>
</dbReference>